<evidence type="ECO:0000256" key="7">
    <source>
        <dbReference type="ARBA" id="ARBA00022670"/>
    </source>
</evidence>
<dbReference type="PROSITE" id="PS51257">
    <property type="entry name" value="PROKAR_LIPOPROTEIN"/>
    <property type="match status" value="1"/>
</dbReference>
<proteinExistence type="inferred from homology"/>
<dbReference type="EMBL" id="JBEPIJ010000005">
    <property type="protein sequence ID" value="MES0873595.1"/>
    <property type="molecule type" value="Genomic_DNA"/>
</dbReference>
<comment type="similarity">
    <text evidence="4">Belongs to the peptidase S1C family.</text>
</comment>
<dbReference type="Pfam" id="PF13180">
    <property type="entry name" value="PDZ_2"/>
    <property type="match status" value="2"/>
</dbReference>
<dbReference type="RefSeq" id="WP_352888364.1">
    <property type="nucleotide sequence ID" value="NZ_JBEPIJ010000005.1"/>
</dbReference>
<dbReference type="Pfam" id="PF13365">
    <property type="entry name" value="Trypsin_2"/>
    <property type="match status" value="1"/>
</dbReference>
<dbReference type="CDD" id="cd10839">
    <property type="entry name" value="cpPDZ1_DegP-like"/>
    <property type="match status" value="1"/>
</dbReference>
<comment type="function">
    <text evidence="2">Might be efficient in the degradation of transiently denatured and unfolded proteins which accumulate in the periplasm following stress conditions.</text>
</comment>
<dbReference type="PRINTS" id="PR00834">
    <property type="entry name" value="PROTEASES2C"/>
</dbReference>
<keyword evidence="10" id="KW-0574">Periplasm</keyword>
<feature type="domain" description="PDZ" evidence="15">
    <location>
        <begin position="267"/>
        <end position="363"/>
    </location>
</feature>
<accession>A0ABV2AA27</accession>
<keyword evidence="12" id="KW-0720">Serine protease</keyword>
<feature type="domain" description="PDZ" evidence="15">
    <location>
        <begin position="398"/>
        <end position="476"/>
    </location>
</feature>
<dbReference type="InterPro" id="IPR011782">
    <property type="entry name" value="Pept_S1C_Do"/>
</dbReference>
<dbReference type="SUPFAM" id="SSF50156">
    <property type="entry name" value="PDZ domain-like"/>
    <property type="match status" value="2"/>
</dbReference>
<keyword evidence="17" id="KW-1185">Reference proteome</keyword>
<dbReference type="GO" id="GO:0016787">
    <property type="term" value="F:hydrolase activity"/>
    <property type="evidence" value="ECO:0007669"/>
    <property type="project" value="UniProtKB-KW"/>
</dbReference>
<reference evidence="16 17" key="1">
    <citation type="submission" date="2024-06" db="EMBL/GenBank/DDBJ databases">
        <authorList>
            <person name="Li Z."/>
            <person name="Jiang Y."/>
        </authorList>
    </citation>
    <scope>NUCLEOTIDE SEQUENCE [LARGE SCALE GENOMIC DNA]</scope>
    <source>
        <strain evidence="16 17">HSW-8</strain>
    </source>
</reference>
<dbReference type="NCBIfam" id="TIGR02037">
    <property type="entry name" value="degP_htrA_DO"/>
    <property type="match status" value="1"/>
</dbReference>
<dbReference type="InterPro" id="IPR001478">
    <property type="entry name" value="PDZ"/>
</dbReference>
<evidence type="ECO:0000256" key="8">
    <source>
        <dbReference type="ARBA" id="ARBA00022729"/>
    </source>
</evidence>
<evidence type="ECO:0000256" key="2">
    <source>
        <dbReference type="ARBA" id="ARBA00002610"/>
    </source>
</evidence>
<dbReference type="Proteomes" id="UP001465331">
    <property type="component" value="Unassembled WGS sequence"/>
</dbReference>
<dbReference type="InterPro" id="IPR001940">
    <property type="entry name" value="Peptidase_S1C"/>
</dbReference>
<protein>
    <recommendedName>
        <fullName evidence="6">Probable periplasmic serine endoprotease DegP-like</fullName>
        <ecNumber evidence="5">3.4.21.107</ecNumber>
    </recommendedName>
    <alternativeName>
        <fullName evidence="14">Protease Do</fullName>
    </alternativeName>
</protein>
<keyword evidence="7" id="KW-0645">Protease</keyword>
<comment type="catalytic activity">
    <reaction evidence="1">
        <text>Acts on substrates that are at least partially unfolded. The cleavage site P1 residue is normally between a pair of hydrophobic residues, such as Val-|-Val.</text>
        <dbReference type="EC" id="3.4.21.107"/>
    </reaction>
</comment>
<dbReference type="InterPro" id="IPR009003">
    <property type="entry name" value="Peptidase_S1_PA"/>
</dbReference>
<dbReference type="PANTHER" id="PTHR22939:SF130">
    <property type="entry name" value="PERIPLASMIC SERINE ENDOPROTEASE DEGP-LIKE-RELATED"/>
    <property type="match status" value="1"/>
</dbReference>
<organism evidence="16 17">
    <name type="scientific">Sinimarinibacterium thermocellulolyticum</name>
    <dbReference type="NCBI Taxonomy" id="3170016"/>
    <lineage>
        <taxon>Bacteria</taxon>
        <taxon>Pseudomonadati</taxon>
        <taxon>Pseudomonadota</taxon>
        <taxon>Gammaproteobacteria</taxon>
        <taxon>Nevskiales</taxon>
        <taxon>Nevskiaceae</taxon>
        <taxon>Sinimarinibacterium</taxon>
    </lineage>
</organism>
<name>A0ABV2AA27_9GAMM</name>
<evidence type="ECO:0000256" key="3">
    <source>
        <dbReference type="ARBA" id="ARBA00004418"/>
    </source>
</evidence>
<keyword evidence="9" id="KW-0677">Repeat</keyword>
<evidence type="ECO:0000256" key="12">
    <source>
        <dbReference type="ARBA" id="ARBA00022825"/>
    </source>
</evidence>
<evidence type="ECO:0000256" key="4">
    <source>
        <dbReference type="ARBA" id="ARBA00010541"/>
    </source>
</evidence>
<evidence type="ECO:0000256" key="1">
    <source>
        <dbReference type="ARBA" id="ARBA00001772"/>
    </source>
</evidence>
<keyword evidence="11 16" id="KW-0378">Hydrolase</keyword>
<dbReference type="SUPFAM" id="SSF50494">
    <property type="entry name" value="Trypsin-like serine proteases"/>
    <property type="match status" value="1"/>
</dbReference>
<evidence type="ECO:0000256" key="9">
    <source>
        <dbReference type="ARBA" id="ARBA00022737"/>
    </source>
</evidence>
<dbReference type="Gene3D" id="2.30.42.10">
    <property type="match status" value="2"/>
</dbReference>
<dbReference type="SMART" id="SM00228">
    <property type="entry name" value="PDZ"/>
    <property type="match status" value="2"/>
</dbReference>
<gene>
    <name evidence="16" type="ORF">ABSH63_06205</name>
</gene>
<evidence type="ECO:0000256" key="10">
    <source>
        <dbReference type="ARBA" id="ARBA00022764"/>
    </source>
</evidence>
<evidence type="ECO:0000313" key="16">
    <source>
        <dbReference type="EMBL" id="MES0873595.1"/>
    </source>
</evidence>
<keyword evidence="13" id="KW-0346">Stress response</keyword>
<sequence length="491" mass="52250">MQRVVRLARRSIPLVLLGLVACERSAPTMPGGYPDFADLVERVSPAVVNISTVASEAAATDGAQVPLQPESFEDAPEWLRRFFDQHPEPLAPEADTPDAYPPPQQSLGSGFILSEDGYILTNYHVVRGAREVIVRLLDRRQFVAELIGSDEASDLALLRIDASDLPVARLAKDSGNLRPGQWVLAIGSPFGFDYSVTAGIVSAKGRALATEQYVPFIQTDVAINPGNSGGPLFNLAGEVVGVNSQIYSQSGGYQGVSFSIPIDVAAKVARQLRETGTVTRGWLGVVVQEVDRNLAQQFGIDKPEGALIARVLPESPAARAGLREGDVILRYNGEPLPSSSSLPHLVGVTDPGEIATLEVIRGGRRLRVDVAVGTLRAEPLAQDGPAAPAPMPAARTRLGLELRALTAEERRDAQVMHGGLMVVAVTDGPAARAGVRPGDVLLQIGGQRVDSLERFAEVTERLIPGQTVAVLVQRRGAPLFLALDVPVSARD</sequence>
<comment type="subcellular location">
    <subcellularLocation>
        <location evidence="3">Periplasm</location>
    </subcellularLocation>
</comment>
<evidence type="ECO:0000313" key="17">
    <source>
        <dbReference type="Proteomes" id="UP001465331"/>
    </source>
</evidence>
<dbReference type="InterPro" id="IPR036034">
    <property type="entry name" value="PDZ_sf"/>
</dbReference>
<comment type="caution">
    <text evidence="16">The sequence shown here is derived from an EMBL/GenBank/DDBJ whole genome shotgun (WGS) entry which is preliminary data.</text>
</comment>
<evidence type="ECO:0000256" key="14">
    <source>
        <dbReference type="ARBA" id="ARBA00032850"/>
    </source>
</evidence>
<evidence type="ECO:0000256" key="5">
    <source>
        <dbReference type="ARBA" id="ARBA00013035"/>
    </source>
</evidence>
<dbReference type="EC" id="3.4.21.107" evidence="5"/>
<dbReference type="PROSITE" id="PS50106">
    <property type="entry name" value="PDZ"/>
    <property type="match status" value="2"/>
</dbReference>
<evidence type="ECO:0000259" key="15">
    <source>
        <dbReference type="PROSITE" id="PS50106"/>
    </source>
</evidence>
<evidence type="ECO:0000256" key="6">
    <source>
        <dbReference type="ARBA" id="ARBA00013958"/>
    </source>
</evidence>
<evidence type="ECO:0000256" key="13">
    <source>
        <dbReference type="ARBA" id="ARBA00023016"/>
    </source>
</evidence>
<evidence type="ECO:0000256" key="11">
    <source>
        <dbReference type="ARBA" id="ARBA00022801"/>
    </source>
</evidence>
<dbReference type="Gene3D" id="2.40.10.120">
    <property type="match status" value="1"/>
</dbReference>
<dbReference type="PANTHER" id="PTHR22939">
    <property type="entry name" value="SERINE PROTEASE FAMILY S1C HTRA-RELATED"/>
    <property type="match status" value="1"/>
</dbReference>
<keyword evidence="8" id="KW-0732">Signal</keyword>